<accession>A0AAU8SU15</accession>
<proteinExistence type="predicted"/>
<evidence type="ECO:0000313" key="3">
    <source>
        <dbReference type="Proteomes" id="UP000032614"/>
    </source>
</evidence>
<evidence type="ECO:0000313" key="2">
    <source>
        <dbReference type="EMBL" id="AJZ57120.1"/>
    </source>
</evidence>
<dbReference type="KEGG" id="bfn:OI25_7694"/>
<sequence length="79" mass="8756">MLVNGSISLLECSALGIRETVLLELRRDGRPSELLIIGGFSLGRRYVADGLMWPEVTKPVDSSEPGHLDDLQVTPRPRR</sequence>
<gene>
    <name evidence="2" type="ORF">OI25_7694</name>
</gene>
<name>A0AAU8SU15_9BURK</name>
<dbReference type="Proteomes" id="UP000032614">
    <property type="component" value="Chromosome 3"/>
</dbReference>
<evidence type="ECO:0000256" key="1">
    <source>
        <dbReference type="SAM" id="MobiDB-lite"/>
    </source>
</evidence>
<feature type="region of interest" description="Disordered" evidence="1">
    <location>
        <begin position="57"/>
        <end position="79"/>
    </location>
</feature>
<organism evidence="2 3">
    <name type="scientific">Paraburkholderia fungorum</name>
    <dbReference type="NCBI Taxonomy" id="134537"/>
    <lineage>
        <taxon>Bacteria</taxon>
        <taxon>Pseudomonadati</taxon>
        <taxon>Pseudomonadota</taxon>
        <taxon>Betaproteobacteria</taxon>
        <taxon>Burkholderiales</taxon>
        <taxon>Burkholderiaceae</taxon>
        <taxon>Paraburkholderia</taxon>
    </lineage>
</organism>
<dbReference type="AlphaFoldDB" id="A0AAU8SU15"/>
<protein>
    <submittedName>
        <fullName evidence="2">Uncharacterized protein</fullName>
    </submittedName>
</protein>
<dbReference type="EMBL" id="CP010025">
    <property type="protein sequence ID" value="AJZ57120.1"/>
    <property type="molecule type" value="Genomic_DNA"/>
</dbReference>
<reference evidence="2 3" key="1">
    <citation type="journal article" date="2015" name="Genome Announc.">
        <title>Complete genome sequences for 59 burkholderia isolates, both pathogenic and near neighbor.</title>
        <authorList>
            <person name="Johnson S.L."/>
            <person name="Bishop-Lilly K.A."/>
            <person name="Ladner J.T."/>
            <person name="Daligault H.E."/>
            <person name="Davenport K.W."/>
            <person name="Jaissle J."/>
            <person name="Frey K.G."/>
            <person name="Koroleva G.I."/>
            <person name="Bruce D.C."/>
            <person name="Coyne S.R."/>
            <person name="Broomall S.M."/>
            <person name="Li P.E."/>
            <person name="Teshima H."/>
            <person name="Gibbons H.S."/>
            <person name="Palacios G.F."/>
            <person name="Rosenzweig C.N."/>
            <person name="Redden C.L."/>
            <person name="Xu Y."/>
            <person name="Minogue T.D."/>
            <person name="Chain P.S."/>
        </authorList>
    </citation>
    <scope>NUCLEOTIDE SEQUENCE [LARGE SCALE GENOMIC DNA]</scope>
    <source>
        <strain evidence="2 3">ATCC BAA-463</strain>
    </source>
</reference>